<reference evidence="2" key="1">
    <citation type="submission" date="2021-02" db="EMBL/GenBank/DDBJ databases">
        <authorList>
            <person name="Nowell W R."/>
        </authorList>
    </citation>
    <scope>NUCLEOTIDE SEQUENCE</scope>
</reference>
<dbReference type="EMBL" id="CAJNOK010056697">
    <property type="protein sequence ID" value="CAF1623792.1"/>
    <property type="molecule type" value="Genomic_DNA"/>
</dbReference>
<dbReference type="AlphaFoldDB" id="A0A815V309"/>
<evidence type="ECO:0000313" key="5">
    <source>
        <dbReference type="EMBL" id="CAF4445055.1"/>
    </source>
</evidence>
<proteinExistence type="predicted"/>
<name>A0A815V309_9BILA</name>
<keyword evidence="6" id="KW-1185">Reference proteome</keyword>
<feature type="compositionally biased region" description="Polar residues" evidence="1">
    <location>
        <begin position="11"/>
        <end position="23"/>
    </location>
</feature>
<evidence type="ECO:0000313" key="4">
    <source>
        <dbReference type="EMBL" id="CAF4388344.1"/>
    </source>
</evidence>
<dbReference type="EMBL" id="CAJNOQ010024618">
    <property type="protein sequence ID" value="CAF1529184.1"/>
    <property type="molecule type" value="Genomic_DNA"/>
</dbReference>
<dbReference type="Proteomes" id="UP000682733">
    <property type="component" value="Unassembled WGS sequence"/>
</dbReference>
<feature type="region of interest" description="Disordered" evidence="1">
    <location>
        <begin position="1"/>
        <end position="29"/>
    </location>
</feature>
<evidence type="ECO:0000256" key="1">
    <source>
        <dbReference type="SAM" id="MobiDB-lite"/>
    </source>
</evidence>
<evidence type="ECO:0000313" key="6">
    <source>
        <dbReference type="Proteomes" id="UP000663829"/>
    </source>
</evidence>
<feature type="non-terminal residue" evidence="2">
    <location>
        <position position="29"/>
    </location>
</feature>
<dbReference type="Proteomes" id="UP000663829">
    <property type="component" value="Unassembled WGS sequence"/>
</dbReference>
<comment type="caution">
    <text evidence="2">The sequence shown here is derived from an EMBL/GenBank/DDBJ whole genome shotgun (WGS) entry which is preliminary data.</text>
</comment>
<accession>A0A815V309</accession>
<evidence type="ECO:0000313" key="3">
    <source>
        <dbReference type="EMBL" id="CAF1623792.1"/>
    </source>
</evidence>
<organism evidence="2 6">
    <name type="scientific">Didymodactylos carnosus</name>
    <dbReference type="NCBI Taxonomy" id="1234261"/>
    <lineage>
        <taxon>Eukaryota</taxon>
        <taxon>Metazoa</taxon>
        <taxon>Spiralia</taxon>
        <taxon>Gnathifera</taxon>
        <taxon>Rotifera</taxon>
        <taxon>Eurotatoria</taxon>
        <taxon>Bdelloidea</taxon>
        <taxon>Philodinida</taxon>
        <taxon>Philodinidae</taxon>
        <taxon>Didymodactylos</taxon>
    </lineage>
</organism>
<dbReference type="EMBL" id="CAJOBA010081765">
    <property type="protein sequence ID" value="CAF4445055.1"/>
    <property type="molecule type" value="Genomic_DNA"/>
</dbReference>
<gene>
    <name evidence="2" type="ORF">GPM918_LOCUS37952</name>
    <name evidence="3" type="ORF">OVA965_LOCUS43346</name>
    <name evidence="4" type="ORF">SRO942_LOCUS38738</name>
    <name evidence="5" type="ORF">TMI583_LOCUS45565</name>
</gene>
<dbReference type="Proteomes" id="UP000681722">
    <property type="component" value="Unassembled WGS sequence"/>
</dbReference>
<dbReference type="Proteomes" id="UP000677228">
    <property type="component" value="Unassembled WGS sequence"/>
</dbReference>
<evidence type="ECO:0000313" key="2">
    <source>
        <dbReference type="EMBL" id="CAF1529184.1"/>
    </source>
</evidence>
<dbReference type="EMBL" id="CAJOBC010090191">
    <property type="protein sequence ID" value="CAF4388344.1"/>
    <property type="molecule type" value="Genomic_DNA"/>
</dbReference>
<protein>
    <submittedName>
        <fullName evidence="2">Uncharacterized protein</fullName>
    </submittedName>
</protein>
<sequence>MMYQCGVRDSTPINRPINSTSAPPSEPSE</sequence>